<feature type="signal peptide" evidence="1">
    <location>
        <begin position="1"/>
        <end position="19"/>
    </location>
</feature>
<accession>A0ABW6WUC0</accession>
<dbReference type="EMBL" id="JBIAZU010000008">
    <property type="protein sequence ID" value="MFF5296159.1"/>
    <property type="molecule type" value="Genomic_DNA"/>
</dbReference>
<keyword evidence="1" id="KW-0732">Signal</keyword>
<dbReference type="Proteomes" id="UP001602245">
    <property type="component" value="Unassembled WGS sequence"/>
</dbReference>
<evidence type="ECO:0000256" key="1">
    <source>
        <dbReference type="SAM" id="SignalP"/>
    </source>
</evidence>
<reference evidence="2 3" key="1">
    <citation type="submission" date="2024-10" db="EMBL/GenBank/DDBJ databases">
        <title>The Natural Products Discovery Center: Release of the First 8490 Sequenced Strains for Exploring Actinobacteria Biosynthetic Diversity.</title>
        <authorList>
            <person name="Kalkreuter E."/>
            <person name="Kautsar S.A."/>
            <person name="Yang D."/>
            <person name="Bader C.D."/>
            <person name="Teijaro C.N."/>
            <person name="Fluegel L."/>
            <person name="Davis C.M."/>
            <person name="Simpson J.R."/>
            <person name="Lauterbach L."/>
            <person name="Steele A.D."/>
            <person name="Gui C."/>
            <person name="Meng S."/>
            <person name="Li G."/>
            <person name="Viehrig K."/>
            <person name="Ye F."/>
            <person name="Su P."/>
            <person name="Kiefer A.F."/>
            <person name="Nichols A."/>
            <person name="Cepeda A.J."/>
            <person name="Yan W."/>
            <person name="Fan B."/>
            <person name="Jiang Y."/>
            <person name="Adhikari A."/>
            <person name="Zheng C.-J."/>
            <person name="Schuster L."/>
            <person name="Cowan T.M."/>
            <person name="Smanski M.J."/>
            <person name="Chevrette M.G."/>
            <person name="De Carvalho L.P.S."/>
            <person name="Shen B."/>
        </authorList>
    </citation>
    <scope>NUCLEOTIDE SEQUENCE [LARGE SCALE GENOMIC DNA]</scope>
    <source>
        <strain evidence="2 3">NPDC000087</strain>
    </source>
</reference>
<protein>
    <submittedName>
        <fullName evidence="2">Uncharacterized protein</fullName>
    </submittedName>
</protein>
<dbReference type="RefSeq" id="WP_020516367.1">
    <property type="nucleotide sequence ID" value="NZ_JBIAZU010000008.1"/>
</dbReference>
<evidence type="ECO:0000313" key="2">
    <source>
        <dbReference type="EMBL" id="MFF5296159.1"/>
    </source>
</evidence>
<sequence length="371" mass="38185">MIKIAMALVFAAPVAPAWAITPTVNPSPVTNEFNAVSARTTTDAWAVGDFLGPNDDDGLVMLAEHWNGTAWSQTPTPNIFRVDEKLNAVSASSATDVWAVGSQNMTGFKHTDPIAAHYDGTGWTIVPTPATTGGSKSILFGVADLSSTNAWAVGRSEGNRALIEHWNGTAWSIVTAPVPAVPAGETFVGTTLNAISARSATDIWAAGYTQSGKGTAANSYTLTMHYNGTAWSIVPSPNPAVRSAINGVRQQLNGVVEISANDAWAVGNTVDTVSGSFQPNGPIAMHWNGTAWSLATVPAGVTTRLAAVTANSSGTVWADGDGAILRFNGTSWTTETVPGAPLLKGIGSVPGTATEAFAAGSAAGTYVAHHL</sequence>
<proteinExistence type="predicted"/>
<gene>
    <name evidence="2" type="ORF">ACFY35_42565</name>
</gene>
<keyword evidence="3" id="KW-1185">Reference proteome</keyword>
<feature type="chain" id="PRO_5046992043" evidence="1">
    <location>
        <begin position="20"/>
        <end position="371"/>
    </location>
</feature>
<evidence type="ECO:0000313" key="3">
    <source>
        <dbReference type="Proteomes" id="UP001602245"/>
    </source>
</evidence>
<comment type="caution">
    <text evidence="2">The sequence shown here is derived from an EMBL/GenBank/DDBJ whole genome shotgun (WGS) entry which is preliminary data.</text>
</comment>
<name>A0ABW6WUC0_9ACTN</name>
<organism evidence="2 3">
    <name type="scientific">Paractinoplanes globisporus</name>
    <dbReference type="NCBI Taxonomy" id="113565"/>
    <lineage>
        <taxon>Bacteria</taxon>
        <taxon>Bacillati</taxon>
        <taxon>Actinomycetota</taxon>
        <taxon>Actinomycetes</taxon>
        <taxon>Micromonosporales</taxon>
        <taxon>Micromonosporaceae</taxon>
        <taxon>Paractinoplanes</taxon>
    </lineage>
</organism>